<dbReference type="InterPro" id="IPR012854">
    <property type="entry name" value="Cu_amine_oxidase-like_N"/>
</dbReference>
<protein>
    <submittedName>
        <fullName evidence="4">Copper amine oxidase domain protein</fullName>
    </submittedName>
</protein>
<keyword evidence="5" id="KW-1185">Reference proteome</keyword>
<dbReference type="PANTHER" id="PTHR40446:SF2">
    <property type="entry name" value="N-ACETYLGLUCOSAMINE-1-PHOSPHODIESTER ALPHA-N-ACETYLGLUCOSAMINIDASE"/>
    <property type="match status" value="1"/>
</dbReference>
<evidence type="ECO:0000313" key="5">
    <source>
        <dbReference type="Proteomes" id="UP000003280"/>
    </source>
</evidence>
<comment type="caution">
    <text evidence="4">The sequence shown here is derived from an EMBL/GenBank/DDBJ whole genome shotgun (WGS) entry which is preliminary data.</text>
</comment>
<evidence type="ECO:0000259" key="3">
    <source>
        <dbReference type="Pfam" id="PF09992"/>
    </source>
</evidence>
<dbReference type="HOGENOM" id="CLU_010728_1_0_9"/>
<dbReference type="Gene3D" id="3.30.457.10">
    <property type="entry name" value="Copper amine oxidase-like, N-terminal domain"/>
    <property type="match status" value="1"/>
</dbReference>
<dbReference type="eggNOG" id="COG4632">
    <property type="taxonomic scope" value="Bacteria"/>
</dbReference>
<dbReference type="AlphaFoldDB" id="E0NNE2"/>
<dbReference type="PANTHER" id="PTHR40446">
    <property type="entry name" value="N-ACETYLGLUCOSAMINE-1-PHOSPHODIESTER ALPHA-N-ACETYLGLUCOSAMINIDASE"/>
    <property type="match status" value="1"/>
</dbReference>
<feature type="compositionally biased region" description="Low complexity" evidence="1">
    <location>
        <begin position="709"/>
        <end position="732"/>
    </location>
</feature>
<dbReference type="STRING" id="862517.HMPREF9225_1681"/>
<feature type="domain" description="Phosphodiester glycosidase" evidence="3">
    <location>
        <begin position="223"/>
        <end position="382"/>
    </location>
</feature>
<dbReference type="InterPro" id="IPR036582">
    <property type="entry name" value="Mao_N_sf"/>
</dbReference>
<evidence type="ECO:0000256" key="1">
    <source>
        <dbReference type="SAM" id="MobiDB-lite"/>
    </source>
</evidence>
<evidence type="ECO:0000259" key="2">
    <source>
        <dbReference type="Pfam" id="PF07833"/>
    </source>
</evidence>
<organism evidence="4 5">
    <name type="scientific">Peptoniphilus duerdenii ATCC BAA-1640</name>
    <dbReference type="NCBI Taxonomy" id="862517"/>
    <lineage>
        <taxon>Bacteria</taxon>
        <taxon>Bacillati</taxon>
        <taxon>Bacillota</taxon>
        <taxon>Tissierellia</taxon>
        <taxon>Tissierellales</taxon>
        <taxon>Peptoniphilaceae</taxon>
        <taxon>Peptoniphilus</taxon>
    </lineage>
</organism>
<proteinExistence type="predicted"/>
<feature type="region of interest" description="Disordered" evidence="1">
    <location>
        <begin position="695"/>
        <end position="732"/>
    </location>
</feature>
<dbReference type="InterPro" id="IPR018711">
    <property type="entry name" value="NAGPA"/>
</dbReference>
<sequence>MEVEMKKRLTILLLFIFLIPYSTYANLNLINRENISGGVVKTRYTYQGAKGKTRVYILECNLSDPDLDIDIITGKGKYTQRATVSEMANTRNALATVNGDFFNMALQGTPEGPSMRGGVLLSSPSVIKDVYSIGITNDMTADILRVWSQGGVTAPNGKKYPISGLNRSYYWYDTTNEYSHENKINLYDSMWASKSRGDKKNSEVLLDSNYVVEQISDKNFPFAVPDGKYILQLDGLAKDFFNQNIKVGDQLKIDYTIYPRNDYKMLIGGHGLLVDNGQAKKYTKDVNVLGGFRARTAVGISKDGKTLYILSAEGRTKRSYGLSLNDMSKIFVELKAFKAVNLDGGGSTAMVAKELGSSERTRFVNPERNGPERRVVNGIGLFNKAQPTGIAAGVKISGPSTVFVGENAQYGLKSVWDTAYQPMDKSKVKYSVYDLSGQEEFWNNDVFSPMNPGKVDIGITTSEGAAGVLSVDVLGLDKLKSLNINRDKVKVAPGEELNVKFEGVKPDGSKFKINPSMFIAKSDSVVLNDLGGGKYSIGPMNKNISKVEFSAPGKTGSIILLNKDAEFLRMVVGSKDWEMNGIKNKMDVSPFIKNNRTLVPLRFVVEALKGEVDWNPETKTATIKIRDKNIEIPIDSNKVMVNGVEKTIDQAAIISNSRTFVPIRFISETVGMEVIYLGESKEIYIVDSNGVSLENNVDNNVENTDENQNENSNNNSENTNADNNTNNSTNAK</sequence>
<dbReference type="SUPFAM" id="SSF55383">
    <property type="entry name" value="Copper amine oxidase, domain N"/>
    <property type="match status" value="2"/>
</dbReference>
<dbReference type="Pfam" id="PF07833">
    <property type="entry name" value="Cu_amine_oxidN1"/>
    <property type="match status" value="1"/>
</dbReference>
<dbReference type="eggNOG" id="COG0683">
    <property type="taxonomic scope" value="Bacteria"/>
</dbReference>
<evidence type="ECO:0000313" key="4">
    <source>
        <dbReference type="EMBL" id="EFM24815.1"/>
    </source>
</evidence>
<dbReference type="Proteomes" id="UP000003280">
    <property type="component" value="Unassembled WGS sequence"/>
</dbReference>
<reference evidence="4 5" key="1">
    <citation type="submission" date="2010-07" db="EMBL/GenBank/DDBJ databases">
        <authorList>
            <person name="Muzny D."/>
            <person name="Qin X."/>
            <person name="Deng J."/>
            <person name="Jiang H."/>
            <person name="Liu Y."/>
            <person name="Qu J."/>
            <person name="Song X.-Z."/>
            <person name="Zhang L."/>
            <person name="Thornton R."/>
            <person name="Coyle M."/>
            <person name="Francisco L."/>
            <person name="Jackson L."/>
            <person name="Javaid M."/>
            <person name="Korchina V."/>
            <person name="Kovar C."/>
            <person name="Mata R."/>
            <person name="Mathew T."/>
            <person name="Ngo R."/>
            <person name="Nguyen L."/>
            <person name="Nguyen N."/>
            <person name="Okwuonu G."/>
            <person name="Ongeri F."/>
            <person name="Pham C."/>
            <person name="Simmons D."/>
            <person name="Wilczek-Boney K."/>
            <person name="Hale W."/>
            <person name="Jakkamsetti A."/>
            <person name="Pham P."/>
            <person name="Ruth R."/>
            <person name="San Lucas F."/>
            <person name="Warren J."/>
            <person name="Zhang J."/>
            <person name="Zhao Z."/>
            <person name="Zhou C."/>
            <person name="Zhu D."/>
            <person name="Lee S."/>
            <person name="Bess C."/>
            <person name="Blankenburg K."/>
            <person name="Forbes L."/>
            <person name="Fu Q."/>
            <person name="Gubbala S."/>
            <person name="Hirani K."/>
            <person name="Jayaseelan J.C."/>
            <person name="Lara F."/>
            <person name="Munidasa M."/>
            <person name="Palculict T."/>
            <person name="Patil S."/>
            <person name="Pu L.-L."/>
            <person name="Saada N."/>
            <person name="Tang L."/>
            <person name="Weissenberger G."/>
            <person name="Zhu Y."/>
            <person name="Hemphill L."/>
            <person name="Shang Y."/>
            <person name="Youmans B."/>
            <person name="Ayvaz T."/>
            <person name="Ross M."/>
            <person name="Santibanez J."/>
            <person name="Aqrawi P."/>
            <person name="Gross S."/>
            <person name="Joshi V."/>
            <person name="Fowler G."/>
            <person name="Nazareth L."/>
            <person name="Reid J."/>
            <person name="Worley K."/>
            <person name="Petrosino J."/>
            <person name="Highlander S."/>
            <person name="Gibbs R."/>
        </authorList>
    </citation>
    <scope>NUCLEOTIDE SEQUENCE [LARGE SCALE GENOMIC DNA]</scope>
    <source>
        <strain evidence="4 5">ATCC BAA-1640</strain>
    </source>
</reference>
<dbReference type="EMBL" id="AEEH01000048">
    <property type="protein sequence ID" value="EFM24815.1"/>
    <property type="molecule type" value="Genomic_DNA"/>
</dbReference>
<feature type="domain" description="Copper amine oxidase-like N-terminal" evidence="2">
    <location>
        <begin position="579"/>
        <end position="685"/>
    </location>
</feature>
<dbReference type="Pfam" id="PF09992">
    <property type="entry name" value="NAGPA"/>
    <property type="match status" value="1"/>
</dbReference>
<accession>E0NNE2</accession>
<name>E0NNE2_9FIRM</name>
<gene>
    <name evidence="4" type="ORF">HMPREF9225_1681</name>
</gene>